<organism evidence="1 2">
    <name type="scientific">Gossypium darwinii</name>
    <name type="common">Darwin's cotton</name>
    <name type="synonym">Gossypium barbadense var. darwinii</name>
    <dbReference type="NCBI Taxonomy" id="34276"/>
    <lineage>
        <taxon>Eukaryota</taxon>
        <taxon>Viridiplantae</taxon>
        <taxon>Streptophyta</taxon>
        <taxon>Embryophyta</taxon>
        <taxon>Tracheophyta</taxon>
        <taxon>Spermatophyta</taxon>
        <taxon>Magnoliopsida</taxon>
        <taxon>eudicotyledons</taxon>
        <taxon>Gunneridae</taxon>
        <taxon>Pentapetalae</taxon>
        <taxon>rosids</taxon>
        <taxon>malvids</taxon>
        <taxon>Malvales</taxon>
        <taxon>Malvaceae</taxon>
        <taxon>Malvoideae</taxon>
        <taxon>Gossypium</taxon>
    </lineage>
</organism>
<reference evidence="1 2" key="1">
    <citation type="submission" date="2019-06" db="EMBL/GenBank/DDBJ databases">
        <title>WGS assembly of Gossypium darwinii.</title>
        <authorList>
            <person name="Chen Z.J."/>
            <person name="Sreedasyam A."/>
            <person name="Ando A."/>
            <person name="Song Q."/>
            <person name="De L."/>
            <person name="Hulse-Kemp A."/>
            <person name="Ding M."/>
            <person name="Ye W."/>
            <person name="Kirkbride R."/>
            <person name="Jenkins J."/>
            <person name="Plott C."/>
            <person name="Lovell J."/>
            <person name="Lin Y.-M."/>
            <person name="Vaughn R."/>
            <person name="Liu B."/>
            <person name="Li W."/>
            <person name="Simpson S."/>
            <person name="Scheffler B."/>
            <person name="Saski C."/>
            <person name="Grover C."/>
            <person name="Hu G."/>
            <person name="Conover J."/>
            <person name="Carlson J."/>
            <person name="Shu S."/>
            <person name="Boston L."/>
            <person name="Williams M."/>
            <person name="Peterson D."/>
            <person name="Mcgee K."/>
            <person name="Jones D."/>
            <person name="Wendel J."/>
            <person name="Stelly D."/>
            <person name="Grimwood J."/>
            <person name="Schmutz J."/>
        </authorList>
    </citation>
    <scope>NUCLEOTIDE SEQUENCE [LARGE SCALE GENOMIC DNA]</scope>
    <source>
        <strain evidence="1">1808015.09</strain>
    </source>
</reference>
<evidence type="ECO:0000313" key="2">
    <source>
        <dbReference type="Proteomes" id="UP000323506"/>
    </source>
</evidence>
<accession>A0A5D2D0T4</accession>
<dbReference type="SUPFAM" id="SSF47616">
    <property type="entry name" value="GST C-terminal domain-like"/>
    <property type="match status" value="1"/>
</dbReference>
<dbReference type="EMBL" id="CM017704">
    <property type="protein sequence ID" value="TYG73886.1"/>
    <property type="molecule type" value="Genomic_DNA"/>
</dbReference>
<dbReference type="Gene3D" id="1.20.1050.10">
    <property type="match status" value="1"/>
</dbReference>
<dbReference type="AlphaFoldDB" id="A0A5D2D0T4"/>
<gene>
    <name evidence="1" type="ORF">ES288_D04G137700v1</name>
</gene>
<dbReference type="Proteomes" id="UP000323506">
    <property type="component" value="Chromosome D04"/>
</dbReference>
<proteinExistence type="predicted"/>
<evidence type="ECO:0000313" key="1">
    <source>
        <dbReference type="EMBL" id="TYG73886.1"/>
    </source>
</evidence>
<dbReference type="InterPro" id="IPR036282">
    <property type="entry name" value="Glutathione-S-Trfase_C_sf"/>
</dbReference>
<name>A0A5D2D0T4_GOSDA</name>
<sequence>MLPNSRGSNEEAMLSFTSVLEKLLKDHAGKYATGDEVSMICF</sequence>
<keyword evidence="2" id="KW-1185">Reference proteome</keyword>
<protein>
    <submittedName>
        <fullName evidence="1">Uncharacterized protein</fullName>
    </submittedName>
</protein>